<sequence length="289" mass="31584">MEWCCKRRSTTTPFLVVVCVLVTQAMLTTAADFYLEATLANGQLAVSKRDNATSGSAVRLKGRDSLRITFCLRQQTSVQVRGVLYSNDGDGDQVGLVLDQTFLGTFNSSQQTNWGQLWDVFLRSPPFFPIAELAPGRHSLRLLVLGPSDKIEVSAVHLRLSDERLTRDILTCSLFCHSSLPTAPTVAGSLAPAYMKQASYMTMCAEEDNVKVPLYAHGVSEYTITATMPTYPSSGNHREPNTTGLCFPDTFALDVSRTSHCCRLSPPGNNRPWVICSFLVSAGTAAYPS</sequence>
<dbReference type="EMBL" id="PZQS01000006">
    <property type="protein sequence ID" value="PVD29133.1"/>
    <property type="molecule type" value="Genomic_DNA"/>
</dbReference>
<name>A0A2T7P6W2_POMCA</name>
<proteinExistence type="predicted"/>
<dbReference type="OrthoDB" id="6078364at2759"/>
<protein>
    <submittedName>
        <fullName evidence="1">Uncharacterized protein</fullName>
    </submittedName>
</protein>
<evidence type="ECO:0000313" key="2">
    <source>
        <dbReference type="Proteomes" id="UP000245119"/>
    </source>
</evidence>
<organism evidence="1 2">
    <name type="scientific">Pomacea canaliculata</name>
    <name type="common">Golden apple snail</name>
    <dbReference type="NCBI Taxonomy" id="400727"/>
    <lineage>
        <taxon>Eukaryota</taxon>
        <taxon>Metazoa</taxon>
        <taxon>Spiralia</taxon>
        <taxon>Lophotrochozoa</taxon>
        <taxon>Mollusca</taxon>
        <taxon>Gastropoda</taxon>
        <taxon>Caenogastropoda</taxon>
        <taxon>Architaenioglossa</taxon>
        <taxon>Ampullarioidea</taxon>
        <taxon>Ampullariidae</taxon>
        <taxon>Pomacea</taxon>
    </lineage>
</organism>
<accession>A0A2T7P6W2</accession>
<reference evidence="1 2" key="1">
    <citation type="submission" date="2018-04" db="EMBL/GenBank/DDBJ databases">
        <title>The genome of golden apple snail Pomacea canaliculata provides insight into stress tolerance and invasive adaptation.</title>
        <authorList>
            <person name="Liu C."/>
            <person name="Liu B."/>
            <person name="Ren Y."/>
            <person name="Zhang Y."/>
            <person name="Wang H."/>
            <person name="Li S."/>
            <person name="Jiang F."/>
            <person name="Yin L."/>
            <person name="Zhang G."/>
            <person name="Qian W."/>
            <person name="Fan W."/>
        </authorList>
    </citation>
    <scope>NUCLEOTIDE SEQUENCE [LARGE SCALE GENOMIC DNA]</scope>
    <source>
        <strain evidence="1">SZHN2017</strain>
        <tissue evidence="1">Muscle</tissue>
    </source>
</reference>
<dbReference type="AlphaFoldDB" id="A0A2T7P6W2"/>
<gene>
    <name evidence="1" type="ORF">C0Q70_11730</name>
</gene>
<comment type="caution">
    <text evidence="1">The sequence shown here is derived from an EMBL/GenBank/DDBJ whole genome shotgun (WGS) entry which is preliminary data.</text>
</comment>
<dbReference type="Proteomes" id="UP000245119">
    <property type="component" value="Linkage Group LG6"/>
</dbReference>
<keyword evidence="2" id="KW-1185">Reference proteome</keyword>
<evidence type="ECO:0000313" key="1">
    <source>
        <dbReference type="EMBL" id="PVD29133.1"/>
    </source>
</evidence>